<dbReference type="Proteomes" id="UP001279734">
    <property type="component" value="Unassembled WGS sequence"/>
</dbReference>
<reference evidence="1" key="1">
    <citation type="submission" date="2023-05" db="EMBL/GenBank/DDBJ databases">
        <title>Nepenthes gracilis genome sequencing.</title>
        <authorList>
            <person name="Fukushima K."/>
        </authorList>
    </citation>
    <scope>NUCLEOTIDE SEQUENCE</scope>
    <source>
        <strain evidence="1">SING2019-196</strain>
    </source>
</reference>
<sequence length="151" mass="16797">MIFEDPTQHNQMLTKIPTTYQMYIYKRDSQIPSPPFQTAILAYIGAKRRLLSTFAVSTPRFARRSLSSARLPSPSPFCQSTATLSLALLILLPSLYSSLSPRIFGLLYHGLVGSEGGSPCLSSCYDCFRCLGGFFSLRNVIVKFQSTRILS</sequence>
<comment type="caution">
    <text evidence="1">The sequence shown here is derived from an EMBL/GenBank/DDBJ whole genome shotgun (WGS) entry which is preliminary data.</text>
</comment>
<proteinExistence type="predicted"/>
<keyword evidence="2" id="KW-1185">Reference proteome</keyword>
<organism evidence="1 2">
    <name type="scientific">Nepenthes gracilis</name>
    <name type="common">Slender pitcher plant</name>
    <dbReference type="NCBI Taxonomy" id="150966"/>
    <lineage>
        <taxon>Eukaryota</taxon>
        <taxon>Viridiplantae</taxon>
        <taxon>Streptophyta</taxon>
        <taxon>Embryophyta</taxon>
        <taxon>Tracheophyta</taxon>
        <taxon>Spermatophyta</taxon>
        <taxon>Magnoliopsida</taxon>
        <taxon>eudicotyledons</taxon>
        <taxon>Gunneridae</taxon>
        <taxon>Pentapetalae</taxon>
        <taxon>Caryophyllales</taxon>
        <taxon>Nepenthaceae</taxon>
        <taxon>Nepenthes</taxon>
    </lineage>
</organism>
<gene>
    <name evidence="1" type="ORF">Nepgr_011167</name>
</gene>
<dbReference type="AlphaFoldDB" id="A0AAD3SEP0"/>
<accession>A0AAD3SEP0</accession>
<dbReference type="EMBL" id="BSYO01000009">
    <property type="protein sequence ID" value="GMH09326.1"/>
    <property type="molecule type" value="Genomic_DNA"/>
</dbReference>
<evidence type="ECO:0000313" key="1">
    <source>
        <dbReference type="EMBL" id="GMH09326.1"/>
    </source>
</evidence>
<protein>
    <submittedName>
        <fullName evidence="1">Uncharacterized protein</fullName>
    </submittedName>
</protein>
<name>A0AAD3SEP0_NEPGR</name>
<evidence type="ECO:0000313" key="2">
    <source>
        <dbReference type="Proteomes" id="UP001279734"/>
    </source>
</evidence>